<comment type="caution">
    <text evidence="6">The sequence shown here is derived from an EMBL/GenBank/DDBJ whole genome shotgun (WGS) entry which is preliminary data.</text>
</comment>
<dbReference type="GO" id="GO:0005681">
    <property type="term" value="C:spliceosomal complex"/>
    <property type="evidence" value="ECO:0007669"/>
    <property type="project" value="UniProtKB-UniRule"/>
</dbReference>
<keyword evidence="3" id="KW-0508">mRNA splicing</keyword>
<feature type="region of interest" description="Disordered" evidence="4">
    <location>
        <begin position="166"/>
        <end position="200"/>
    </location>
</feature>
<evidence type="ECO:0000256" key="2">
    <source>
        <dbReference type="ARBA" id="ARBA00022160"/>
    </source>
</evidence>
<evidence type="ECO:0000256" key="4">
    <source>
        <dbReference type="SAM" id="MobiDB-lite"/>
    </source>
</evidence>
<feature type="region of interest" description="Disordered" evidence="4">
    <location>
        <begin position="275"/>
        <end position="301"/>
    </location>
</feature>
<dbReference type="GeneID" id="73466878"/>
<organism evidence="6 7">
    <name type="scientific">[Candida] subhashii</name>
    <dbReference type="NCBI Taxonomy" id="561895"/>
    <lineage>
        <taxon>Eukaryota</taxon>
        <taxon>Fungi</taxon>
        <taxon>Dikarya</taxon>
        <taxon>Ascomycota</taxon>
        <taxon>Saccharomycotina</taxon>
        <taxon>Pichiomycetes</taxon>
        <taxon>Debaryomycetaceae</taxon>
        <taxon>Spathaspora</taxon>
    </lineage>
</organism>
<comment type="function">
    <text evidence="3">Involved in pre-mRNA splicing.</text>
</comment>
<comment type="similarity">
    <text evidence="1 3">Belongs to the SNW family.</text>
</comment>
<keyword evidence="3" id="KW-0539">Nucleus</keyword>
<accession>A0A8J5QKH4</accession>
<dbReference type="InterPro" id="IPR004015">
    <property type="entry name" value="SKI-int_prot_SKIP_SNW-dom"/>
</dbReference>
<evidence type="ECO:0000313" key="7">
    <source>
        <dbReference type="Proteomes" id="UP000694255"/>
    </source>
</evidence>
<dbReference type="InterPro" id="IPR017862">
    <property type="entry name" value="SKI-int_prot_SKIP"/>
</dbReference>
<dbReference type="GO" id="GO:0000398">
    <property type="term" value="P:mRNA splicing, via spliceosome"/>
    <property type="evidence" value="ECO:0007669"/>
    <property type="project" value="InterPro"/>
</dbReference>
<reference evidence="6 7" key="1">
    <citation type="journal article" date="2021" name="DNA Res.">
        <title>Genome analysis of Candida subhashii reveals its hybrid nature and dual mitochondrial genome conformations.</title>
        <authorList>
            <person name="Mixao V."/>
            <person name="Hegedusova E."/>
            <person name="Saus E."/>
            <person name="Pryszcz L.P."/>
            <person name="Cillingova A."/>
            <person name="Nosek J."/>
            <person name="Gabaldon T."/>
        </authorList>
    </citation>
    <scope>NUCLEOTIDE SEQUENCE [LARGE SCALE GENOMIC DNA]</scope>
    <source>
        <strain evidence="6 7">CBS 10753</strain>
    </source>
</reference>
<feature type="compositionally biased region" description="Basic residues" evidence="4">
    <location>
        <begin position="286"/>
        <end position="301"/>
    </location>
</feature>
<feature type="compositionally biased region" description="Low complexity" evidence="4">
    <location>
        <begin position="25"/>
        <end position="35"/>
    </location>
</feature>
<feature type="compositionally biased region" description="Polar residues" evidence="4">
    <location>
        <begin position="1"/>
        <end position="15"/>
    </location>
</feature>
<dbReference type="RefSeq" id="XP_049266609.1">
    <property type="nucleotide sequence ID" value="XM_049410421.1"/>
</dbReference>
<keyword evidence="7" id="KW-1185">Reference proteome</keyword>
<dbReference type="AlphaFoldDB" id="A0A8J5QKH4"/>
<name>A0A8J5QKH4_9ASCO</name>
<comment type="subunit">
    <text evidence="3">Associated with the spliceosome.</text>
</comment>
<dbReference type="OrthoDB" id="666364at2759"/>
<evidence type="ECO:0000256" key="1">
    <source>
        <dbReference type="ARBA" id="ARBA00010197"/>
    </source>
</evidence>
<feature type="domain" description="SKI-interacting protein SKIP SNW" evidence="5">
    <location>
        <begin position="131"/>
        <end position="289"/>
    </location>
</feature>
<evidence type="ECO:0000259" key="5">
    <source>
        <dbReference type="Pfam" id="PF02731"/>
    </source>
</evidence>
<feature type="compositionally biased region" description="Basic and acidic residues" evidence="4">
    <location>
        <begin position="275"/>
        <end position="285"/>
    </location>
</feature>
<protein>
    <recommendedName>
        <fullName evidence="2 3">Pre-mRNA-processing protein 45</fullName>
    </recommendedName>
</protein>
<gene>
    <name evidence="6" type="ORF">J8A68_000077</name>
</gene>
<comment type="subcellular location">
    <subcellularLocation>
        <location evidence="3">Nucleus</location>
    </subcellularLocation>
</comment>
<dbReference type="Pfam" id="PF02731">
    <property type="entry name" value="SKIP_SNW"/>
    <property type="match status" value="1"/>
</dbReference>
<dbReference type="Proteomes" id="UP000694255">
    <property type="component" value="Unassembled WGS sequence"/>
</dbReference>
<keyword evidence="3" id="KW-0747">Spliceosome</keyword>
<feature type="region of interest" description="Disordered" evidence="4">
    <location>
        <begin position="1"/>
        <end position="36"/>
    </location>
</feature>
<proteinExistence type="inferred from homology"/>
<evidence type="ECO:0000256" key="3">
    <source>
        <dbReference type="RuleBase" id="RU367140"/>
    </source>
</evidence>
<dbReference type="PANTHER" id="PTHR12096">
    <property type="entry name" value="NUCLEAR PROTEIN SKIP-RELATED"/>
    <property type="match status" value="1"/>
</dbReference>
<keyword evidence="3" id="KW-0507">mRNA processing</keyword>
<dbReference type="EMBL" id="JAGSYN010000007">
    <property type="protein sequence ID" value="KAG7666381.1"/>
    <property type="molecule type" value="Genomic_DNA"/>
</dbReference>
<evidence type="ECO:0000313" key="6">
    <source>
        <dbReference type="EMBL" id="KAG7666381.1"/>
    </source>
</evidence>
<sequence length="301" mass="34072">MFSSLLSRPKNSSYEPPTHVIPNLKQSSSKSNSSKALTITSIPQVNSIITKEQHPGQQKTTTAYIQSNYEDTIPLKKRYPNLIHHFPRPDRDSLVLPLSPEEESMIYETKLIVDKLIASKLGMAEPESDVNYVKVTNSSVNDDENEKIIQVKKFQTDPMLPPKFKLRKNRHEPPPPPPPILKKAGDGGGEGGSKLTKSDREKWNIPAAISNWKNNQGFTISLEKRMISQQGEDGEGSSVNVEKFGELSQALADADVQAREEIRIRNEIRQRQAIEEQERRQEKLKRLTSGRRGPGPKRRKY</sequence>